<keyword evidence="5 10" id="KW-0067">ATP-binding</keyword>
<evidence type="ECO:0000256" key="12">
    <source>
        <dbReference type="SAM" id="Coils"/>
    </source>
</evidence>
<evidence type="ECO:0000256" key="9">
    <source>
        <dbReference type="ARBA" id="ARBA00048988"/>
    </source>
</evidence>
<evidence type="ECO:0000256" key="8">
    <source>
        <dbReference type="ARBA" id="ARBA00034617"/>
    </source>
</evidence>
<dbReference type="Proteomes" id="UP000824201">
    <property type="component" value="Unassembled WGS sequence"/>
</dbReference>
<evidence type="ECO:0000259" key="13">
    <source>
        <dbReference type="PROSITE" id="PS51198"/>
    </source>
</evidence>
<feature type="coiled-coil region" evidence="12">
    <location>
        <begin position="478"/>
        <end position="520"/>
    </location>
</feature>
<dbReference type="Gene3D" id="1.10.486.10">
    <property type="entry name" value="PCRA, domain 4"/>
    <property type="match status" value="1"/>
</dbReference>
<comment type="catalytic activity">
    <reaction evidence="9 11">
        <text>ATP + H2O = ADP + phosphate + H(+)</text>
        <dbReference type="Rhea" id="RHEA:13065"/>
        <dbReference type="ChEBI" id="CHEBI:15377"/>
        <dbReference type="ChEBI" id="CHEBI:15378"/>
        <dbReference type="ChEBI" id="CHEBI:30616"/>
        <dbReference type="ChEBI" id="CHEBI:43474"/>
        <dbReference type="ChEBI" id="CHEBI:456216"/>
        <dbReference type="EC" id="5.6.2.4"/>
    </reaction>
</comment>
<dbReference type="Gene3D" id="1.10.10.160">
    <property type="match status" value="1"/>
</dbReference>
<sequence length="757" mass="86260">MSNHEELNDRQQEAVFHTEGPLLVLAGAGSGKTRVLTHRIAYLIEEKGVNPWNIMAITFTNKAAEEMRNRVDRLIGFGSESIWVATFHSTCARILRRYIDQIGFGTNFSIYDTDDQKAVIRQVMKKMDLDSKIYREKVLLSAISSAKNEFISPQEMEESAMDLQQKKIAQAYNEYQNKLKENNALDFDDLLVKTVELFQTCPQVLESYQERFRYIMVDEYQDTNSVQFQLIHLLAKKHKNLCVVGDDDQSIYKFRGADITNILGFEDAFPGAYVVKLEQNYRSTTSILDVANEVIRHNHGRKEKHLWSDRGQGEQVKACLFENGYEEAEAVVRAIKKAAEEEGAQYSDCAVLYRTNAQSRVFEEKCIAYNVPYRLIGGINFYQRQEIKDILAYLKTIDNAQDNVAVRRIINVPKRGIGQTSIDRVQQFADRTGISFFQALEVVDQVPSIGKAAGKIRAFVDQIKAFRIQMQMVELSELIELILETTGYLEELENLEDEKAEQKKENLDEFINKAVDFEQTRETGSLGQFLEEVALVADIDNLDSSSNRAVLMTLHAAKGLEFPRVFLCGMEEGLFPSYISMSSGDPDDIEEERRLCYVGITRAMDHLTLTSAKMRTMHGHAQYNRISRFIEEIPSYLLDQEDNAPKRTMARKIENVRPEFSAFRSGFGGKKDTVFDLPKTTSVYQEKQQAVGKAFTVTHSDGLDYTVGDQVKHIKFGVGTVTEIVEGKRDYEVTVHFEKVGVKRMFASFAKLKKVTG</sequence>
<comment type="similarity">
    <text evidence="1 11">Belongs to the helicase family. UvrD subfamily.</text>
</comment>
<comment type="catalytic activity">
    <reaction evidence="8">
        <text>Couples ATP hydrolysis with the unwinding of duplex DNA by translocating in the 3'-5' direction.</text>
        <dbReference type="EC" id="5.6.2.4"/>
    </reaction>
</comment>
<dbReference type="InterPro" id="IPR013986">
    <property type="entry name" value="DExx_box_DNA_helicase_dom_sf"/>
</dbReference>
<evidence type="ECO:0000256" key="7">
    <source>
        <dbReference type="ARBA" id="ARBA00023235"/>
    </source>
</evidence>
<proteinExistence type="inferred from homology"/>
<reference evidence="15" key="1">
    <citation type="submission" date="2020-10" db="EMBL/GenBank/DDBJ databases">
        <authorList>
            <person name="Gilroy R."/>
        </authorList>
    </citation>
    <scope>NUCLEOTIDE SEQUENCE</scope>
    <source>
        <strain evidence="15">ChiW13-3771</strain>
    </source>
</reference>
<dbReference type="Gene3D" id="3.40.50.300">
    <property type="entry name" value="P-loop containing nucleotide triphosphate hydrolases"/>
    <property type="match status" value="2"/>
</dbReference>
<evidence type="ECO:0000313" key="16">
    <source>
        <dbReference type="Proteomes" id="UP000824201"/>
    </source>
</evidence>
<feature type="domain" description="UvrD-like helicase ATP-binding" evidence="13">
    <location>
        <begin position="5"/>
        <end position="284"/>
    </location>
</feature>
<evidence type="ECO:0000256" key="3">
    <source>
        <dbReference type="ARBA" id="ARBA00022801"/>
    </source>
</evidence>
<dbReference type="InterPro" id="IPR014017">
    <property type="entry name" value="DNA_helicase_UvrD-like_C"/>
</dbReference>
<keyword evidence="2 10" id="KW-0547">Nucleotide-binding</keyword>
<dbReference type="GO" id="GO:0006260">
    <property type="term" value="P:DNA replication"/>
    <property type="evidence" value="ECO:0007669"/>
    <property type="project" value="InterPro"/>
</dbReference>
<feature type="binding site" evidence="10">
    <location>
        <begin position="26"/>
        <end position="33"/>
    </location>
    <ligand>
        <name>ATP</name>
        <dbReference type="ChEBI" id="CHEBI:30616"/>
    </ligand>
</feature>
<dbReference type="GO" id="GO:0005524">
    <property type="term" value="F:ATP binding"/>
    <property type="evidence" value="ECO:0007669"/>
    <property type="project" value="UniProtKB-UniRule"/>
</dbReference>
<dbReference type="EMBL" id="DVHN01000064">
    <property type="protein sequence ID" value="HIR88470.1"/>
    <property type="molecule type" value="Genomic_DNA"/>
</dbReference>
<keyword evidence="6 11" id="KW-0238">DNA-binding</keyword>
<dbReference type="PANTHER" id="PTHR11070:SF2">
    <property type="entry name" value="ATP-DEPENDENT DNA HELICASE SRS2"/>
    <property type="match status" value="1"/>
</dbReference>
<feature type="domain" description="UvrD-like helicase C-terminal" evidence="14">
    <location>
        <begin position="285"/>
        <end position="559"/>
    </location>
</feature>
<dbReference type="Pfam" id="PF00580">
    <property type="entry name" value="UvrD-helicase"/>
    <property type="match status" value="1"/>
</dbReference>
<protein>
    <recommendedName>
        <fullName evidence="11">ATP-dependent DNA helicase</fullName>
        <ecNumber evidence="11">5.6.2.4</ecNumber>
    </recommendedName>
</protein>
<dbReference type="PANTHER" id="PTHR11070">
    <property type="entry name" value="UVRD / RECB / PCRA DNA HELICASE FAMILY MEMBER"/>
    <property type="match status" value="1"/>
</dbReference>
<evidence type="ECO:0000256" key="6">
    <source>
        <dbReference type="ARBA" id="ARBA00023125"/>
    </source>
</evidence>
<dbReference type="GO" id="GO:0043138">
    <property type="term" value="F:3'-5' DNA helicase activity"/>
    <property type="evidence" value="ECO:0007669"/>
    <property type="project" value="UniProtKB-EC"/>
</dbReference>
<evidence type="ECO:0000256" key="2">
    <source>
        <dbReference type="ARBA" id="ARBA00022741"/>
    </source>
</evidence>
<name>A0A9D1JD61_9FIRM</name>
<keyword evidence="4 10" id="KW-0347">Helicase</keyword>
<dbReference type="SUPFAM" id="SSF52540">
    <property type="entry name" value="P-loop containing nucleoside triphosphate hydrolases"/>
    <property type="match status" value="1"/>
</dbReference>
<dbReference type="GO" id="GO:0016787">
    <property type="term" value="F:hydrolase activity"/>
    <property type="evidence" value="ECO:0007669"/>
    <property type="project" value="UniProtKB-UniRule"/>
</dbReference>
<evidence type="ECO:0000259" key="14">
    <source>
        <dbReference type="PROSITE" id="PS51217"/>
    </source>
</evidence>
<evidence type="ECO:0000256" key="5">
    <source>
        <dbReference type="ARBA" id="ARBA00022840"/>
    </source>
</evidence>
<dbReference type="AlphaFoldDB" id="A0A9D1JD61"/>
<keyword evidence="12" id="KW-0175">Coiled coil</keyword>
<dbReference type="GO" id="GO:0033202">
    <property type="term" value="C:DNA helicase complex"/>
    <property type="evidence" value="ECO:0007669"/>
    <property type="project" value="TreeGrafter"/>
</dbReference>
<dbReference type="NCBIfam" id="TIGR01073">
    <property type="entry name" value="pcrA"/>
    <property type="match status" value="1"/>
</dbReference>
<dbReference type="Pfam" id="PF13361">
    <property type="entry name" value="UvrD_C"/>
    <property type="match status" value="1"/>
</dbReference>
<reference evidence="15" key="2">
    <citation type="journal article" date="2021" name="PeerJ">
        <title>Extensive microbial diversity within the chicken gut microbiome revealed by metagenomics and culture.</title>
        <authorList>
            <person name="Gilroy R."/>
            <person name="Ravi A."/>
            <person name="Getino M."/>
            <person name="Pursley I."/>
            <person name="Horton D.L."/>
            <person name="Alikhan N.F."/>
            <person name="Baker D."/>
            <person name="Gharbi K."/>
            <person name="Hall N."/>
            <person name="Watson M."/>
            <person name="Adriaenssens E.M."/>
            <person name="Foster-Nyarko E."/>
            <person name="Jarju S."/>
            <person name="Secka A."/>
            <person name="Antonio M."/>
            <person name="Oren A."/>
            <person name="Chaudhuri R.R."/>
            <person name="La Ragione R."/>
            <person name="Hildebrand F."/>
            <person name="Pallen M.J."/>
        </authorList>
    </citation>
    <scope>NUCLEOTIDE SEQUENCE</scope>
    <source>
        <strain evidence="15">ChiW13-3771</strain>
    </source>
</reference>
<gene>
    <name evidence="15" type="primary">pcrA</name>
    <name evidence="15" type="ORF">IAC96_05915</name>
</gene>
<evidence type="ECO:0000256" key="11">
    <source>
        <dbReference type="RuleBase" id="RU364053"/>
    </source>
</evidence>
<keyword evidence="7" id="KW-0413">Isomerase</keyword>
<dbReference type="InterPro" id="IPR005751">
    <property type="entry name" value="ATP-dep_DNA_helicase_PcrA"/>
</dbReference>
<organism evidence="15 16">
    <name type="scientific">Candidatus Fimimorpha faecalis</name>
    <dbReference type="NCBI Taxonomy" id="2840824"/>
    <lineage>
        <taxon>Bacteria</taxon>
        <taxon>Bacillati</taxon>
        <taxon>Bacillota</taxon>
        <taxon>Clostridia</taxon>
        <taxon>Eubacteriales</taxon>
        <taxon>Candidatus Fimimorpha</taxon>
    </lineage>
</organism>
<dbReference type="GO" id="GO:0000725">
    <property type="term" value="P:recombinational repair"/>
    <property type="evidence" value="ECO:0007669"/>
    <property type="project" value="TreeGrafter"/>
</dbReference>
<dbReference type="CDD" id="cd18807">
    <property type="entry name" value="SF1_C_UvrD"/>
    <property type="match status" value="1"/>
</dbReference>
<accession>A0A9D1JD61</accession>
<dbReference type="PROSITE" id="PS51217">
    <property type="entry name" value="UVRD_HELICASE_CTER"/>
    <property type="match status" value="1"/>
</dbReference>
<comment type="caution">
    <text evidence="15">The sequence shown here is derived from an EMBL/GenBank/DDBJ whole genome shotgun (WGS) entry which is preliminary data.</text>
</comment>
<evidence type="ECO:0000256" key="1">
    <source>
        <dbReference type="ARBA" id="ARBA00009922"/>
    </source>
</evidence>
<evidence type="ECO:0000256" key="10">
    <source>
        <dbReference type="PROSITE-ProRule" id="PRU00560"/>
    </source>
</evidence>
<dbReference type="InterPro" id="IPR000212">
    <property type="entry name" value="DNA_helicase_UvrD/REP"/>
</dbReference>
<evidence type="ECO:0000313" key="15">
    <source>
        <dbReference type="EMBL" id="HIR88470.1"/>
    </source>
</evidence>
<dbReference type="Pfam" id="PF21196">
    <property type="entry name" value="PcrA_UvrD_tudor"/>
    <property type="match status" value="1"/>
</dbReference>
<evidence type="ECO:0000256" key="4">
    <source>
        <dbReference type="ARBA" id="ARBA00022806"/>
    </source>
</evidence>
<dbReference type="InterPro" id="IPR014016">
    <property type="entry name" value="UvrD-like_ATP-bd"/>
</dbReference>
<dbReference type="CDD" id="cd17932">
    <property type="entry name" value="DEXQc_UvrD"/>
    <property type="match status" value="1"/>
</dbReference>
<dbReference type="InterPro" id="IPR027417">
    <property type="entry name" value="P-loop_NTPase"/>
</dbReference>
<dbReference type="EC" id="5.6.2.4" evidence="11"/>
<dbReference type="GO" id="GO:0005829">
    <property type="term" value="C:cytosol"/>
    <property type="evidence" value="ECO:0007669"/>
    <property type="project" value="TreeGrafter"/>
</dbReference>
<dbReference type="GO" id="GO:0003677">
    <property type="term" value="F:DNA binding"/>
    <property type="evidence" value="ECO:0007669"/>
    <property type="project" value="UniProtKB-KW"/>
</dbReference>
<dbReference type="FunFam" id="1.10.486.10:FF:000003">
    <property type="entry name" value="ATP-dependent DNA helicase"/>
    <property type="match status" value="1"/>
</dbReference>
<keyword evidence="3 10" id="KW-0378">Hydrolase</keyword>
<dbReference type="PROSITE" id="PS51198">
    <property type="entry name" value="UVRD_HELICASE_ATP_BIND"/>
    <property type="match status" value="1"/>
</dbReference>
<dbReference type="FunFam" id="1.10.10.160:FF:000001">
    <property type="entry name" value="ATP-dependent DNA helicase"/>
    <property type="match status" value="1"/>
</dbReference>
<dbReference type="GO" id="GO:0009314">
    <property type="term" value="P:response to radiation"/>
    <property type="evidence" value="ECO:0007669"/>
    <property type="project" value="UniProtKB-ARBA"/>
</dbReference>